<sequence length="89" mass="10187">MFDGKYNLYGKSGELIFKANTGNPSIDGLEEYPSITSIYFVNIDEYPSCPVDSWVGCIESLLMRSQKWISYNGDILNRRLEPLWLSNVL</sequence>
<protein>
    <submittedName>
        <fullName evidence="1">Uncharacterized protein</fullName>
    </submittedName>
</protein>
<organism evidence="1 2">
    <name type="scientific">Acetobacter peroxydans</name>
    <dbReference type="NCBI Taxonomy" id="104098"/>
    <lineage>
        <taxon>Bacteria</taxon>
        <taxon>Pseudomonadati</taxon>
        <taxon>Pseudomonadota</taxon>
        <taxon>Alphaproteobacteria</taxon>
        <taxon>Acetobacterales</taxon>
        <taxon>Acetobacteraceae</taxon>
        <taxon>Acetobacter</taxon>
    </lineage>
</organism>
<name>A0A4Y3TWR7_9PROT</name>
<evidence type="ECO:0000313" key="2">
    <source>
        <dbReference type="Proteomes" id="UP000317730"/>
    </source>
</evidence>
<dbReference type="AlphaFoldDB" id="A0A4Y3TWR7"/>
<accession>A0A4Y3TWR7</accession>
<comment type="caution">
    <text evidence="1">The sequence shown here is derived from an EMBL/GenBank/DDBJ whole genome shotgun (WGS) entry which is preliminary data.</text>
</comment>
<evidence type="ECO:0000313" key="1">
    <source>
        <dbReference type="EMBL" id="GEB85195.1"/>
    </source>
</evidence>
<dbReference type="EMBL" id="BJMV01000004">
    <property type="protein sequence ID" value="GEB85195.1"/>
    <property type="molecule type" value="Genomic_DNA"/>
</dbReference>
<keyword evidence="2" id="KW-1185">Reference proteome</keyword>
<dbReference type="Proteomes" id="UP000317730">
    <property type="component" value="Unassembled WGS sequence"/>
</dbReference>
<gene>
    <name evidence="1" type="ORF">APE01nite_09920</name>
</gene>
<reference evidence="1 2" key="1">
    <citation type="submission" date="2019-06" db="EMBL/GenBank/DDBJ databases">
        <title>Whole genome shotgun sequence of Acetobacter peroxydans NBRC 13755.</title>
        <authorList>
            <person name="Hosoyama A."/>
            <person name="Uohara A."/>
            <person name="Ohji S."/>
            <person name="Ichikawa N."/>
        </authorList>
    </citation>
    <scope>NUCLEOTIDE SEQUENCE [LARGE SCALE GENOMIC DNA]</scope>
    <source>
        <strain evidence="1 2">NBRC 13755</strain>
    </source>
</reference>
<proteinExistence type="predicted"/>